<evidence type="ECO:0008006" key="5">
    <source>
        <dbReference type="Google" id="ProtNLM"/>
    </source>
</evidence>
<feature type="transmembrane region" description="Helical" evidence="2">
    <location>
        <begin position="54"/>
        <end position="77"/>
    </location>
</feature>
<dbReference type="EMBL" id="MWQN01000001">
    <property type="protein sequence ID" value="OPC83692.1"/>
    <property type="molecule type" value="Genomic_DNA"/>
</dbReference>
<accession>A0A1T3P423</accession>
<keyword evidence="2" id="KW-1133">Transmembrane helix</keyword>
<evidence type="ECO:0000313" key="3">
    <source>
        <dbReference type="EMBL" id="OPC83692.1"/>
    </source>
</evidence>
<sequence length="426" mass="46524">MGALDQELAGRPFWDVDITSMWFVIGMAVATAGTAFATVWFWNRPTLQRTRRICTLLFTQLMVTFTILAAVNAQMYFYSTLSDLMHIADGPSVPDVSVSTVKVKHLDPKPAVPFSDDDGKGLPFMVTKPPLTDRPRTPHPPRRGADPRHGVLVNTSIQGPRTGYKLDTFVYLPAAYFTPDNARTRFPVIQLTSGFPGTPDTWLRRMKVHQMLAGLMESGRMPPAIVVIAAQNPIEGRDSECVDAPGGARADTYLGQDVPDAIAANFRTAPAPAGWGLLGYSTGGFCSANLALRHPDRYAAAASLSGYFKAITDITTGDLYKGDDGLRRANSPHYTIENPRRAPVRMYLFAAKGEGKTVREAREFARRFRPTDTVKVQIESSGGHNFGTWARGLPAAFEWLGRELAAATAQQGEVRGPAFTGGRPLH</sequence>
<reference evidence="3 4" key="1">
    <citation type="submission" date="2017-03" db="EMBL/GenBank/DDBJ databases">
        <title>Draft genome sequence of Streptomyces scabrisporus NF3, endophyte isolated from Amphipterygium adstringens.</title>
        <authorList>
            <person name="Vazquez M."/>
            <person name="Ceapa C.D."/>
            <person name="Rodriguez Luna D."/>
            <person name="Sanchez Esquivel S."/>
        </authorList>
    </citation>
    <scope>NUCLEOTIDE SEQUENCE [LARGE SCALE GENOMIC DNA]</scope>
    <source>
        <strain evidence="3 4">NF3</strain>
    </source>
</reference>
<organism evidence="3 4">
    <name type="scientific">Embleya scabrispora</name>
    <dbReference type="NCBI Taxonomy" id="159449"/>
    <lineage>
        <taxon>Bacteria</taxon>
        <taxon>Bacillati</taxon>
        <taxon>Actinomycetota</taxon>
        <taxon>Actinomycetes</taxon>
        <taxon>Kitasatosporales</taxon>
        <taxon>Streptomycetaceae</taxon>
        <taxon>Embleya</taxon>
    </lineage>
</organism>
<dbReference type="AlphaFoldDB" id="A0A1T3P423"/>
<proteinExistence type="predicted"/>
<dbReference type="Pfam" id="PF00756">
    <property type="entry name" value="Esterase"/>
    <property type="match status" value="1"/>
</dbReference>
<feature type="transmembrane region" description="Helical" evidence="2">
    <location>
        <begin position="20"/>
        <end position="42"/>
    </location>
</feature>
<evidence type="ECO:0000313" key="4">
    <source>
        <dbReference type="Proteomes" id="UP000190037"/>
    </source>
</evidence>
<dbReference type="SUPFAM" id="SSF53474">
    <property type="entry name" value="alpha/beta-Hydrolases"/>
    <property type="match status" value="1"/>
</dbReference>
<keyword evidence="2" id="KW-0812">Transmembrane</keyword>
<evidence type="ECO:0000256" key="1">
    <source>
        <dbReference type="SAM" id="MobiDB-lite"/>
    </source>
</evidence>
<keyword evidence="4" id="KW-1185">Reference proteome</keyword>
<dbReference type="PANTHER" id="PTHR48098:SF1">
    <property type="entry name" value="DIACYLGLYCEROL ACYLTRANSFERASE_MYCOLYLTRANSFERASE AG85A"/>
    <property type="match status" value="1"/>
</dbReference>
<dbReference type="GO" id="GO:0016747">
    <property type="term" value="F:acyltransferase activity, transferring groups other than amino-acyl groups"/>
    <property type="evidence" value="ECO:0007669"/>
    <property type="project" value="TreeGrafter"/>
</dbReference>
<gene>
    <name evidence="3" type="ORF">B4N89_24585</name>
</gene>
<name>A0A1T3P423_9ACTN</name>
<dbReference type="Proteomes" id="UP000190037">
    <property type="component" value="Unassembled WGS sequence"/>
</dbReference>
<comment type="caution">
    <text evidence="3">The sequence shown here is derived from an EMBL/GenBank/DDBJ whole genome shotgun (WGS) entry which is preliminary data.</text>
</comment>
<dbReference type="InterPro" id="IPR050583">
    <property type="entry name" value="Mycobacterial_A85_antigen"/>
</dbReference>
<dbReference type="STRING" id="159449.B4N89_24585"/>
<evidence type="ECO:0000256" key="2">
    <source>
        <dbReference type="SAM" id="Phobius"/>
    </source>
</evidence>
<feature type="region of interest" description="Disordered" evidence="1">
    <location>
        <begin position="127"/>
        <end position="156"/>
    </location>
</feature>
<dbReference type="InterPro" id="IPR029058">
    <property type="entry name" value="AB_hydrolase_fold"/>
</dbReference>
<dbReference type="Gene3D" id="3.40.50.1820">
    <property type="entry name" value="alpha/beta hydrolase"/>
    <property type="match status" value="1"/>
</dbReference>
<dbReference type="eggNOG" id="COG0627">
    <property type="taxonomic scope" value="Bacteria"/>
</dbReference>
<dbReference type="InterPro" id="IPR000801">
    <property type="entry name" value="Esterase-like"/>
</dbReference>
<dbReference type="PANTHER" id="PTHR48098">
    <property type="entry name" value="ENTEROCHELIN ESTERASE-RELATED"/>
    <property type="match status" value="1"/>
</dbReference>
<protein>
    <recommendedName>
        <fullName evidence="5">Esterase</fullName>
    </recommendedName>
</protein>
<keyword evidence="2" id="KW-0472">Membrane</keyword>